<protein>
    <recommendedName>
        <fullName evidence="8">DUF1740-domain-containing protein</fullName>
    </recommendedName>
</protein>
<evidence type="ECO:0000256" key="3">
    <source>
        <dbReference type="ARBA" id="ARBA00022737"/>
    </source>
</evidence>
<evidence type="ECO:0000256" key="2">
    <source>
        <dbReference type="ARBA" id="ARBA00009265"/>
    </source>
</evidence>
<feature type="region of interest" description="Disordered" evidence="5">
    <location>
        <begin position="858"/>
        <end position="878"/>
    </location>
</feature>
<evidence type="ECO:0000256" key="5">
    <source>
        <dbReference type="SAM" id="MobiDB-lite"/>
    </source>
</evidence>
<dbReference type="GO" id="GO:0071013">
    <property type="term" value="C:catalytic step 2 spliceosome"/>
    <property type="evidence" value="ECO:0007669"/>
    <property type="project" value="TreeGrafter"/>
</dbReference>
<sequence length="953" mass="108925">MNANTSSFASFRPKPKPAQELSKEPQQHGKSDQTSKEKDRHRRTSKSPSRQIREKDASANKPYFSDRRGDADVLRYGTLNRYEIPPYRRYGHGFVLGLSLRQKIDRELSTDKKIYVSPATRRRQQRLLTEKSTKRSGELARTNSRLARHTKEHPEDVSGWLALVAHQEAMLKLERPSAELTVSDKTHLADIRIDIYGEALKKIGKDPESQLQLYKGLLKEAERAWEGAKLASKWKDVLAKHPESVELWMMYLDFVQSRFTTFKYEDCRAVFFKCIETLSASTQKIPPTSMLHIILRLTSMTYEAGYQELSVAIWQALLEFRILRPAENATIEAFETFWDGEVSRIGEPQAKGWKQYSPADEAASLGFAPLLERNHSDSFFEDFERREPEATKRLVIPGRTSDDIAEDDAFHTILFDDIAPYLKLVPEHVPVGMLVEAFLCFCGLPPIPKSGAHQQSWWSDPFLQHHWPSSPLSGQESSNFIQTLEHFSNCPSKSFQMTTELLFDQSFSTSSIGLDTDFIRRLLKLVASDRSSEDVFGEYLLAFELRHYPNEAFKTAKRLLKARPSSLCLYNAYGLVESRLGNSDKADQVFRTVLAMQAAKSENLTPQVLELLDSWVWDALRRGERNIALWRLVSLQGNLLAETAQSQPDETLVNSLRTRLAEISEQALLAQDHTTAILSTSLSTLLIYLTSSYDASRALNLHSHLSIWFNSHGATHSPSAELHAQFISRLLTFHTAHAPIVKPALTRSTLEPLLARFPDNTLLLSLYAANESRFSIDDRVRGVMQHTALQRTEERSIAGWAFAIHYEMRRGEVAGSTEHSIRALYKRAVESSGKHCPALWKAYINFEVAQLRRLQKSRQIRNKKPRRDGKKSKAETRVEEAKQRVKDTFYAGLRNLPWCKDVAMLAFGDAKDVFEDEEKWRVCRVLVEKEMRVFVEVDDDEAWGVARERGWTV</sequence>
<feature type="compositionally biased region" description="Basic residues" evidence="5">
    <location>
        <begin position="858"/>
        <end position="870"/>
    </location>
</feature>
<feature type="compositionally biased region" description="Basic and acidic residues" evidence="5">
    <location>
        <begin position="128"/>
        <end position="138"/>
    </location>
</feature>
<dbReference type="PANTHER" id="PTHR13471">
    <property type="entry name" value="TETRATRICOPEPTIDE-LIKE HELICAL"/>
    <property type="match status" value="1"/>
</dbReference>
<dbReference type="Proteomes" id="UP000624244">
    <property type="component" value="Unassembled WGS sequence"/>
</dbReference>
<organism evidence="6 7">
    <name type="scientific">Cochliobolus sativus</name>
    <name type="common">Common root rot and spot blotch fungus</name>
    <name type="synonym">Bipolaris sorokiniana</name>
    <dbReference type="NCBI Taxonomy" id="45130"/>
    <lineage>
        <taxon>Eukaryota</taxon>
        <taxon>Fungi</taxon>
        <taxon>Dikarya</taxon>
        <taxon>Ascomycota</taxon>
        <taxon>Pezizomycotina</taxon>
        <taxon>Dothideomycetes</taxon>
        <taxon>Pleosporomycetidae</taxon>
        <taxon>Pleosporales</taxon>
        <taxon>Pleosporineae</taxon>
        <taxon>Pleosporaceae</taxon>
        <taxon>Bipolaris</taxon>
    </lineage>
</organism>
<keyword evidence="3" id="KW-0677">Repeat</keyword>
<gene>
    <name evidence="6" type="ORF">GGP41_006095</name>
</gene>
<feature type="compositionally biased region" description="Basic and acidic residues" evidence="5">
    <location>
        <begin position="51"/>
        <end position="67"/>
    </location>
</feature>
<dbReference type="InterPro" id="IPR011990">
    <property type="entry name" value="TPR-like_helical_dom_sf"/>
</dbReference>
<dbReference type="GO" id="GO:0031048">
    <property type="term" value="P:regulatory ncRNA-mediated heterochromatin formation"/>
    <property type="evidence" value="ECO:0007669"/>
    <property type="project" value="TreeGrafter"/>
</dbReference>
<feature type="region of interest" description="Disordered" evidence="5">
    <location>
        <begin position="122"/>
        <end position="153"/>
    </location>
</feature>
<feature type="region of interest" description="Disordered" evidence="5">
    <location>
        <begin position="1"/>
        <end position="67"/>
    </location>
</feature>
<evidence type="ECO:0000313" key="6">
    <source>
        <dbReference type="EMBL" id="KAF5849150.1"/>
    </source>
</evidence>
<name>A0A8H6DWJ9_COCSA</name>
<proteinExistence type="inferred from homology"/>
<evidence type="ECO:0008006" key="8">
    <source>
        <dbReference type="Google" id="ProtNLM"/>
    </source>
</evidence>
<dbReference type="PANTHER" id="PTHR13471:SF0">
    <property type="entry name" value="NUCLEAR EXOSOME REGULATOR NRDE2"/>
    <property type="match status" value="1"/>
</dbReference>
<dbReference type="GO" id="GO:0006396">
    <property type="term" value="P:RNA processing"/>
    <property type="evidence" value="ECO:0007669"/>
    <property type="project" value="InterPro"/>
</dbReference>
<dbReference type="SMART" id="SM00386">
    <property type="entry name" value="HAT"/>
    <property type="match status" value="3"/>
</dbReference>
<keyword evidence="4" id="KW-0539">Nucleus</keyword>
<evidence type="ECO:0000256" key="4">
    <source>
        <dbReference type="ARBA" id="ARBA00023242"/>
    </source>
</evidence>
<dbReference type="Gene3D" id="1.25.40.10">
    <property type="entry name" value="Tetratricopeptide repeat domain"/>
    <property type="match status" value="1"/>
</dbReference>
<dbReference type="InterPro" id="IPR013633">
    <property type="entry name" value="NRDE-2"/>
</dbReference>
<comment type="subcellular location">
    <subcellularLocation>
        <location evidence="1">Nucleus</location>
    </subcellularLocation>
</comment>
<reference evidence="6" key="1">
    <citation type="submission" date="2019-11" db="EMBL/GenBank/DDBJ databases">
        <title>Bipolaris sorokiniana Genome sequencing.</title>
        <authorList>
            <person name="Wang H."/>
        </authorList>
    </citation>
    <scope>NUCLEOTIDE SEQUENCE</scope>
</reference>
<evidence type="ECO:0000313" key="7">
    <source>
        <dbReference type="Proteomes" id="UP000624244"/>
    </source>
</evidence>
<dbReference type="Pfam" id="PF08424">
    <property type="entry name" value="NRDE-2"/>
    <property type="match status" value="1"/>
</dbReference>
<accession>A0A8H6DWJ9</accession>
<dbReference type="EMBL" id="WNKQ01000009">
    <property type="protein sequence ID" value="KAF5849150.1"/>
    <property type="molecule type" value="Genomic_DNA"/>
</dbReference>
<comment type="caution">
    <text evidence="6">The sequence shown here is derived from an EMBL/GenBank/DDBJ whole genome shotgun (WGS) entry which is preliminary data.</text>
</comment>
<dbReference type="GO" id="GO:1902369">
    <property type="term" value="P:negative regulation of RNA catabolic process"/>
    <property type="evidence" value="ECO:0007669"/>
    <property type="project" value="TreeGrafter"/>
</dbReference>
<comment type="similarity">
    <text evidence="2">Belongs to the NRDE2 family.</text>
</comment>
<dbReference type="InterPro" id="IPR003107">
    <property type="entry name" value="HAT"/>
</dbReference>
<dbReference type="Pfam" id="PF23240">
    <property type="entry name" value="HAT_PRP39_N"/>
    <property type="match status" value="1"/>
</dbReference>
<dbReference type="AlphaFoldDB" id="A0A8H6DWJ9"/>
<feature type="compositionally biased region" description="Basic and acidic residues" evidence="5">
    <location>
        <begin position="21"/>
        <end position="38"/>
    </location>
</feature>
<evidence type="ECO:0000256" key="1">
    <source>
        <dbReference type="ARBA" id="ARBA00004123"/>
    </source>
</evidence>
<dbReference type="SUPFAM" id="SSF48452">
    <property type="entry name" value="TPR-like"/>
    <property type="match status" value="1"/>
</dbReference>